<dbReference type="PANTHER" id="PTHR33627">
    <property type="entry name" value="TRANSPOSASE"/>
    <property type="match status" value="1"/>
</dbReference>
<sequence length="433" mass="48538">MQELDLSVSALMDDLAARLGPLFPRSETRDRALRYIQGLLSQCERKNSWHLAEWLGDATPDGVQYLLDRARWDAEAARDVLCQWVIDTLGSSDGVLVLDETGFIKKGQHSAGVQRQYSGTAGRIENSQIGVFLLYASPAGHAFLDRALYLPKSWTQDRERCRRAGIPDDVEFASKPELARRMLERALDQGIPAAWVTGDSVYGGNRGLRLWLEERSQPFVLEIACNEPLWWQSVQYTRADEIAAALTEDEWQTLSAGSGSKGERWYDWALTPLTRLQPTEEARRWGHYLLIRRSRSKPDELAYYVVYAPRDWVSIETLVQVAGQRWKIEQGFQTAKGECGLDEYEVRRWASWHRHITLSLLAHALLVAIRQAITSKKNAFRQDSVDTLRAQAANGKMSMARTSGLVPCASLVGLATKTPVPGLAVPLSSAASP</sequence>
<dbReference type="SUPFAM" id="SSF53098">
    <property type="entry name" value="Ribonuclease H-like"/>
    <property type="match status" value="1"/>
</dbReference>
<accession>A0A4R6GJ91</accession>
<name>A0A4R6GJ91_9GAMM</name>
<comment type="caution">
    <text evidence="2">The sequence shown here is derived from an EMBL/GenBank/DDBJ whole genome shotgun (WGS) entry which is preliminary data.</text>
</comment>
<evidence type="ECO:0000313" key="2">
    <source>
        <dbReference type="EMBL" id="TDN95111.1"/>
    </source>
</evidence>
<dbReference type="NCBIfam" id="NF033540">
    <property type="entry name" value="transpos_IS701"/>
    <property type="match status" value="1"/>
</dbReference>
<gene>
    <name evidence="2" type="ORF">DFO68_1601</name>
</gene>
<reference evidence="2 3" key="1">
    <citation type="submission" date="2019-03" db="EMBL/GenBank/DDBJ databases">
        <title>Freshwater and sediment microbial communities from various areas in North America, analyzing microbe dynamics in response to fracking.</title>
        <authorList>
            <person name="Lamendella R."/>
        </authorList>
    </citation>
    <scope>NUCLEOTIDE SEQUENCE [LARGE SCALE GENOMIC DNA]</scope>
    <source>
        <strain evidence="2 3">1_TX</strain>
    </source>
</reference>
<evidence type="ECO:0000313" key="3">
    <source>
        <dbReference type="Proteomes" id="UP000295150"/>
    </source>
</evidence>
<feature type="non-terminal residue" evidence="2">
    <location>
        <position position="433"/>
    </location>
</feature>
<dbReference type="PANTHER" id="PTHR33627:SF1">
    <property type="entry name" value="TRANSPOSASE"/>
    <property type="match status" value="1"/>
</dbReference>
<organism evidence="2 3">
    <name type="scientific">Halomonas ventosae</name>
    <dbReference type="NCBI Taxonomy" id="229007"/>
    <lineage>
        <taxon>Bacteria</taxon>
        <taxon>Pseudomonadati</taxon>
        <taxon>Pseudomonadota</taxon>
        <taxon>Gammaproteobacteria</taxon>
        <taxon>Oceanospirillales</taxon>
        <taxon>Halomonadaceae</taxon>
        <taxon>Halomonas</taxon>
    </lineage>
</organism>
<dbReference type="InterPro" id="IPR038721">
    <property type="entry name" value="IS701-like_DDE_dom"/>
</dbReference>
<dbReference type="EMBL" id="SNWH01000060">
    <property type="protein sequence ID" value="TDN95111.1"/>
    <property type="molecule type" value="Genomic_DNA"/>
</dbReference>
<feature type="domain" description="Transposase IS701-like DDE" evidence="1">
    <location>
        <begin position="19"/>
        <end position="235"/>
    </location>
</feature>
<keyword evidence="3" id="KW-1185">Reference proteome</keyword>
<protein>
    <submittedName>
        <fullName evidence="2">SRSO17 transposase</fullName>
    </submittedName>
</protein>
<proteinExistence type="predicted"/>
<dbReference type="InterPro" id="IPR039365">
    <property type="entry name" value="IS701-like"/>
</dbReference>
<dbReference type="Pfam" id="PF13546">
    <property type="entry name" value="DDE_5"/>
    <property type="match status" value="1"/>
</dbReference>
<dbReference type="InterPro" id="IPR012337">
    <property type="entry name" value="RNaseH-like_sf"/>
</dbReference>
<evidence type="ECO:0000259" key="1">
    <source>
        <dbReference type="Pfam" id="PF13546"/>
    </source>
</evidence>
<dbReference type="AlphaFoldDB" id="A0A4R6GJ91"/>
<dbReference type="Proteomes" id="UP000295150">
    <property type="component" value="Unassembled WGS sequence"/>
</dbReference>